<keyword evidence="5" id="KW-1185">Reference proteome</keyword>
<proteinExistence type="predicted"/>
<dbReference type="Proteomes" id="UP000239471">
    <property type="component" value="Unassembled WGS sequence"/>
</dbReference>
<dbReference type="PANTHER" id="PTHR44858">
    <property type="entry name" value="TETRATRICOPEPTIDE REPEAT PROTEIN 6"/>
    <property type="match status" value="1"/>
</dbReference>
<gene>
    <name evidence="4" type="ORF">CLVI_08090</name>
</gene>
<keyword evidence="3" id="KW-1133">Transmembrane helix</keyword>
<dbReference type="InterPro" id="IPR011990">
    <property type="entry name" value="TPR-like_helical_dom_sf"/>
</dbReference>
<keyword evidence="1" id="KW-0677">Repeat</keyword>
<keyword evidence="3" id="KW-0472">Membrane</keyword>
<protein>
    <submittedName>
        <fullName evidence="4">Tetratricopeptide repeat protein</fullName>
    </submittedName>
</protein>
<keyword evidence="2" id="KW-0802">TPR repeat</keyword>
<dbReference type="NCBIfam" id="NF047558">
    <property type="entry name" value="TPR_END_plus"/>
    <property type="match status" value="1"/>
</dbReference>
<dbReference type="PANTHER" id="PTHR44858:SF1">
    <property type="entry name" value="UDP-N-ACETYLGLUCOSAMINE--PEPTIDE N-ACETYLGLUCOSAMINYLTRANSFERASE SPINDLY-RELATED"/>
    <property type="match status" value="1"/>
</dbReference>
<accession>A0A2T0BI36</accession>
<organism evidence="4 5">
    <name type="scientific">Clostridium vincentii</name>
    <dbReference type="NCBI Taxonomy" id="52704"/>
    <lineage>
        <taxon>Bacteria</taxon>
        <taxon>Bacillati</taxon>
        <taxon>Bacillota</taxon>
        <taxon>Clostridia</taxon>
        <taxon>Eubacteriales</taxon>
        <taxon>Clostridiaceae</taxon>
        <taxon>Clostridium</taxon>
    </lineage>
</organism>
<dbReference type="EMBL" id="PVXQ01000006">
    <property type="protein sequence ID" value="PRR83559.1"/>
    <property type="molecule type" value="Genomic_DNA"/>
</dbReference>
<name>A0A2T0BI36_9CLOT</name>
<evidence type="ECO:0000256" key="2">
    <source>
        <dbReference type="ARBA" id="ARBA00022803"/>
    </source>
</evidence>
<dbReference type="Gene3D" id="1.25.40.10">
    <property type="entry name" value="Tetratricopeptide repeat domain"/>
    <property type="match status" value="1"/>
</dbReference>
<dbReference type="SUPFAM" id="SSF48452">
    <property type="entry name" value="TPR-like"/>
    <property type="match status" value="1"/>
</dbReference>
<sequence>MGRFKLHGSQKFKRILLGLLVIVAVILIIKVGIDNRKSKVAEDKKVEEVTIEEPKVEEKVEVAVSQEEENLYNDTLNTFYQEDYSGTIEKANAIIEKFPDSYKAYNIRGFAKAFSKDFTKGFEEGMKDIDKALTIKPNYGYGLYTKAFNYELHEKFNDALVCYDKSLEIEDYVWTYYGKASIYGRRADVESTIVNLKKAIEVEDTKENESGVKKVAREEKDFDPVRGNAEFEALIK</sequence>
<evidence type="ECO:0000256" key="1">
    <source>
        <dbReference type="ARBA" id="ARBA00022737"/>
    </source>
</evidence>
<dbReference type="OrthoDB" id="1633926at2"/>
<feature type="transmembrane region" description="Helical" evidence="3">
    <location>
        <begin position="12"/>
        <end position="33"/>
    </location>
</feature>
<dbReference type="InterPro" id="IPR050498">
    <property type="entry name" value="Ycf3"/>
</dbReference>
<keyword evidence="3" id="KW-0812">Transmembrane</keyword>
<dbReference type="AlphaFoldDB" id="A0A2T0BI36"/>
<reference evidence="4 5" key="1">
    <citation type="submission" date="2018-03" db="EMBL/GenBank/DDBJ databases">
        <title>Genome sequence of Clostridium vincentii DSM 10228.</title>
        <authorList>
            <person name="Poehlein A."/>
            <person name="Daniel R."/>
        </authorList>
    </citation>
    <scope>NUCLEOTIDE SEQUENCE [LARGE SCALE GENOMIC DNA]</scope>
    <source>
        <strain evidence="4 5">DSM 10228</strain>
    </source>
</reference>
<comment type="caution">
    <text evidence="4">The sequence shown here is derived from an EMBL/GenBank/DDBJ whole genome shotgun (WGS) entry which is preliminary data.</text>
</comment>
<evidence type="ECO:0000256" key="3">
    <source>
        <dbReference type="SAM" id="Phobius"/>
    </source>
</evidence>
<evidence type="ECO:0000313" key="4">
    <source>
        <dbReference type="EMBL" id="PRR83559.1"/>
    </source>
</evidence>
<evidence type="ECO:0000313" key="5">
    <source>
        <dbReference type="Proteomes" id="UP000239471"/>
    </source>
</evidence>
<dbReference type="RefSeq" id="WP_106058841.1">
    <property type="nucleotide sequence ID" value="NZ_PVXQ01000006.1"/>
</dbReference>